<comment type="caution">
    <text evidence="2">The sequence shown here is derived from an EMBL/GenBank/DDBJ whole genome shotgun (WGS) entry which is preliminary data.</text>
</comment>
<dbReference type="EMBL" id="JAATJA010000001">
    <property type="protein sequence ID" value="NJB66583.1"/>
    <property type="molecule type" value="Genomic_DNA"/>
</dbReference>
<organism evidence="2 3">
    <name type="scientific">Desulfobaculum xiamenense</name>
    <dbReference type="NCBI Taxonomy" id="995050"/>
    <lineage>
        <taxon>Bacteria</taxon>
        <taxon>Pseudomonadati</taxon>
        <taxon>Thermodesulfobacteriota</taxon>
        <taxon>Desulfovibrionia</taxon>
        <taxon>Desulfovibrionales</taxon>
        <taxon>Desulfovibrionaceae</taxon>
        <taxon>Desulfobaculum</taxon>
    </lineage>
</organism>
<sequence length="85" mass="8656">MFNTVAFALMGLVLAAGSVLHGLLLILVLAGAAHFCGVFLRRSRAGLGAFPGNCVVRHAKLAVPALLVLLADAAVAYVAVRGMGI</sequence>
<keyword evidence="1" id="KW-0472">Membrane</keyword>
<dbReference type="RefSeq" id="WP_167939709.1">
    <property type="nucleotide sequence ID" value="NZ_JAATJA010000001.1"/>
</dbReference>
<evidence type="ECO:0000313" key="3">
    <source>
        <dbReference type="Proteomes" id="UP000580856"/>
    </source>
</evidence>
<evidence type="ECO:0000313" key="2">
    <source>
        <dbReference type="EMBL" id="NJB66583.1"/>
    </source>
</evidence>
<feature type="transmembrane region" description="Helical" evidence="1">
    <location>
        <begin position="61"/>
        <end position="80"/>
    </location>
</feature>
<feature type="transmembrane region" description="Helical" evidence="1">
    <location>
        <begin position="12"/>
        <end position="40"/>
    </location>
</feature>
<gene>
    <name evidence="2" type="ORF">GGQ74_000223</name>
</gene>
<protein>
    <submittedName>
        <fullName evidence="2">Uncharacterized protein</fullName>
    </submittedName>
</protein>
<evidence type="ECO:0000256" key="1">
    <source>
        <dbReference type="SAM" id="Phobius"/>
    </source>
</evidence>
<keyword evidence="1" id="KW-0812">Transmembrane</keyword>
<name>A0A846QK76_9BACT</name>
<dbReference type="Proteomes" id="UP000580856">
    <property type="component" value="Unassembled WGS sequence"/>
</dbReference>
<dbReference type="AlphaFoldDB" id="A0A846QK76"/>
<reference evidence="2 3" key="1">
    <citation type="submission" date="2020-03" db="EMBL/GenBank/DDBJ databases">
        <title>Genomic Encyclopedia of Type Strains, Phase IV (KMG-IV): sequencing the most valuable type-strain genomes for metagenomic binning, comparative biology and taxonomic classification.</title>
        <authorList>
            <person name="Goeker M."/>
        </authorList>
    </citation>
    <scope>NUCLEOTIDE SEQUENCE [LARGE SCALE GENOMIC DNA]</scope>
    <source>
        <strain evidence="2 3">DSM 24233</strain>
    </source>
</reference>
<proteinExistence type="predicted"/>
<keyword evidence="1" id="KW-1133">Transmembrane helix</keyword>
<keyword evidence="3" id="KW-1185">Reference proteome</keyword>
<accession>A0A846QK76</accession>